<dbReference type="InterPro" id="IPR014127">
    <property type="entry name" value="CHP02757"/>
</dbReference>
<name>A0A292Y9T2_9BACT</name>
<proteinExistence type="predicted"/>
<dbReference type="InterPro" id="IPR011257">
    <property type="entry name" value="DNA_glycosylase"/>
</dbReference>
<dbReference type="Pfam" id="PF09674">
    <property type="entry name" value="DUF2400"/>
    <property type="match status" value="1"/>
</dbReference>
<comment type="caution">
    <text evidence="1">The sequence shown here is derived from an EMBL/GenBank/DDBJ whole genome shotgun (WGS) entry which is preliminary data.</text>
</comment>
<gene>
    <name evidence="1" type="ORF">LNAT_P0959</name>
</gene>
<accession>A0A292Y9T2</accession>
<dbReference type="Proteomes" id="UP000217944">
    <property type="component" value="Unassembled WGS sequence"/>
</dbReference>
<evidence type="ECO:0000313" key="1">
    <source>
        <dbReference type="EMBL" id="GAX87662.1"/>
    </source>
</evidence>
<dbReference type="NCBIfam" id="TIGR02757">
    <property type="entry name" value="TIGR02757 family protein"/>
    <property type="match status" value="1"/>
</dbReference>
<evidence type="ECO:0008006" key="3">
    <source>
        <dbReference type="Google" id="ProtNLM"/>
    </source>
</evidence>
<dbReference type="SUPFAM" id="SSF48150">
    <property type="entry name" value="DNA-glycosylase"/>
    <property type="match status" value="1"/>
</dbReference>
<organism evidence="1 2">
    <name type="scientific">Lebetimonas natsushimae</name>
    <dbReference type="NCBI Taxonomy" id="1936991"/>
    <lineage>
        <taxon>Bacteria</taxon>
        <taxon>Pseudomonadati</taxon>
        <taxon>Campylobacterota</taxon>
        <taxon>Epsilonproteobacteria</taxon>
        <taxon>Nautiliales</taxon>
        <taxon>Nautiliaceae</taxon>
        <taxon>Lebetimonas</taxon>
    </lineage>
</organism>
<dbReference type="GO" id="GO:0003824">
    <property type="term" value="F:catalytic activity"/>
    <property type="evidence" value="ECO:0007669"/>
    <property type="project" value="InterPro"/>
</dbReference>
<reference evidence="1 2" key="1">
    <citation type="journal article" date="2017" name="Syst. Appl. Microbiol.">
        <title>Lebetimonas natsushimae sp. nov., a novel strictly anaerobic, moderately thermophilic chemoautotroph isolated from a deep-sea hydrothermal vent polychaete nest in the Mid-Okinawa Trough.</title>
        <authorList>
            <person name="Nagata R."/>
            <person name="Takaki Y."/>
            <person name="Tame A."/>
            <person name="Nunoura T."/>
            <person name="Muto H."/>
            <person name="Mino S."/>
            <person name="Sawayama S."/>
            <person name="Takai K."/>
            <person name="Nakagawa S."/>
        </authorList>
    </citation>
    <scope>NUCLEOTIDE SEQUENCE [LARGE SCALE GENOMIC DNA]</scope>
    <source>
        <strain evidence="1 2">HS1857</strain>
    </source>
</reference>
<dbReference type="EMBL" id="BDME01000002">
    <property type="protein sequence ID" value="GAX87662.1"/>
    <property type="molecule type" value="Genomic_DNA"/>
</dbReference>
<sequence>MINIKRKLDKLIKNNIYEINEEKLDPVMIAQKYNDEYIALIAALFAYGNVKAILKFLNSIDYSFFKTGKIPKNLYYRFQTKEDVKEFFKTLYLMKKEFSLNELFLKGYKKENNVIDGLREIIKTIYKINPYNSKGYEFIIGKIPPHKTKGVSPYKRWNMFLRWMVRDTEPDLGIWRGVKKSDLIIPLDTHTHKVSLKLGLLKRKSYDLQSAIELTQNLKKFDPTDPLKYDFALYRIGQFKLNL</sequence>
<evidence type="ECO:0000313" key="2">
    <source>
        <dbReference type="Proteomes" id="UP000217944"/>
    </source>
</evidence>
<dbReference type="GO" id="GO:0006281">
    <property type="term" value="P:DNA repair"/>
    <property type="evidence" value="ECO:0007669"/>
    <property type="project" value="InterPro"/>
</dbReference>
<protein>
    <recommendedName>
        <fullName evidence="3">TIGR02757 family protein</fullName>
    </recommendedName>
</protein>
<dbReference type="RefSeq" id="WP_238594001.1">
    <property type="nucleotide sequence ID" value="NZ_BDME01000002.1"/>
</dbReference>
<keyword evidence="2" id="KW-1185">Reference proteome</keyword>
<dbReference type="AlphaFoldDB" id="A0A292Y9T2"/>